<dbReference type="InterPro" id="IPR014030">
    <property type="entry name" value="Ketoacyl_synth_N"/>
</dbReference>
<accession>A0ABS9MQZ3</accession>
<dbReference type="Pfam" id="PF13723">
    <property type="entry name" value="Ketoacyl-synt_2"/>
    <property type="match status" value="1"/>
</dbReference>
<name>A0ABS9MQZ3_9BURK</name>
<gene>
    <name evidence="2" type="ORF">MAF45_06105</name>
</gene>
<proteinExistence type="predicted"/>
<feature type="domain" description="Beta-ketoacyl synthase-like N-terminal" evidence="1">
    <location>
        <begin position="37"/>
        <end position="230"/>
    </location>
</feature>
<reference evidence="2 3" key="1">
    <citation type="submission" date="2022-02" db="EMBL/GenBank/DDBJ databases">
        <title>Mesosutterella porci, a novel member of the family Sutterellaceae from pig feces.</title>
        <authorList>
            <person name="Wylensek D."/>
            <person name="Clavel T."/>
        </authorList>
    </citation>
    <scope>NUCLEOTIDE SEQUENCE [LARGE SCALE GENOMIC DNA]</scope>
    <source>
        <strain evidence="3">oilRF-744-wt-GAM-9</strain>
    </source>
</reference>
<dbReference type="EMBL" id="JAKNCT010000006">
    <property type="protein sequence ID" value="MCG5031019.1"/>
    <property type="molecule type" value="Genomic_DNA"/>
</dbReference>
<protein>
    <submittedName>
        <fullName evidence="2">Beta-ketoacyl synthase chain length factor</fullName>
    </submittedName>
</protein>
<comment type="caution">
    <text evidence="2">The sequence shown here is derived from an EMBL/GenBank/DDBJ whole genome shotgun (WGS) entry which is preliminary data.</text>
</comment>
<dbReference type="Proteomes" id="UP001297600">
    <property type="component" value="Unassembled WGS sequence"/>
</dbReference>
<keyword evidence="3" id="KW-1185">Reference proteome</keyword>
<dbReference type="InterPro" id="IPR016039">
    <property type="entry name" value="Thiolase-like"/>
</dbReference>
<dbReference type="RefSeq" id="WP_237978672.1">
    <property type="nucleotide sequence ID" value="NZ_JAKNCT010000006.1"/>
</dbReference>
<evidence type="ECO:0000313" key="2">
    <source>
        <dbReference type="EMBL" id="MCG5031019.1"/>
    </source>
</evidence>
<sequence length="232" mass="24011">MKPLTFALRSWSAAAPGAMTGQDGPGPFASRFRPACRLRPLAARRLSAGARLAVECALAAAGGSAPGFAVFASRSAELPRCEKILSCLAGDEDPSPTDFMMSVHNAAAGFFSIEAHCRVPHSSVAAGEETFSAALFEAAAALGTGAGSVLAVFYENDPPPVIGRCFLIAPPPGPWAVALMLSPGGELCAEPSAAAWAAAAQEPALQLLSGFASGVQGFEVREPRRLWRWSRT</sequence>
<dbReference type="SUPFAM" id="SSF53901">
    <property type="entry name" value="Thiolase-like"/>
    <property type="match status" value="1"/>
</dbReference>
<organism evidence="2 3">
    <name type="scientific">Mesosutterella porci</name>
    <dbReference type="NCBI Taxonomy" id="2915351"/>
    <lineage>
        <taxon>Bacteria</taxon>
        <taxon>Pseudomonadati</taxon>
        <taxon>Pseudomonadota</taxon>
        <taxon>Betaproteobacteria</taxon>
        <taxon>Burkholderiales</taxon>
        <taxon>Sutterellaceae</taxon>
        <taxon>Mesosutterella</taxon>
    </lineage>
</organism>
<evidence type="ECO:0000313" key="3">
    <source>
        <dbReference type="Proteomes" id="UP001297600"/>
    </source>
</evidence>
<evidence type="ECO:0000259" key="1">
    <source>
        <dbReference type="Pfam" id="PF13723"/>
    </source>
</evidence>